<dbReference type="EMBL" id="CP018099">
    <property type="protein sequence ID" value="APF17347.1"/>
    <property type="molecule type" value="Genomic_DNA"/>
</dbReference>
<keyword evidence="4" id="KW-1185">Reference proteome</keyword>
<evidence type="ECO:0000313" key="5">
    <source>
        <dbReference type="Proteomes" id="UP000183868"/>
    </source>
</evidence>
<dbReference type="STRING" id="880073.Cabys_596"/>
<dbReference type="OrthoDB" id="9772884at2"/>
<organism evidence="3 4">
    <name type="scientific">Caldithrix abyssi DSM 13497</name>
    <dbReference type="NCBI Taxonomy" id="880073"/>
    <lineage>
        <taxon>Bacteria</taxon>
        <taxon>Pseudomonadati</taxon>
        <taxon>Calditrichota</taxon>
        <taxon>Calditrichia</taxon>
        <taxon>Calditrichales</taxon>
        <taxon>Calditrichaceae</taxon>
        <taxon>Caldithrix</taxon>
    </lineage>
</organism>
<feature type="transmembrane region" description="Helical" evidence="1">
    <location>
        <begin position="135"/>
        <end position="152"/>
    </location>
</feature>
<keyword evidence="1" id="KW-0812">Transmembrane</keyword>
<dbReference type="InParanoid" id="H1XTI7"/>
<feature type="transmembrane region" description="Helical" evidence="1">
    <location>
        <begin position="418"/>
        <end position="436"/>
    </location>
</feature>
<feature type="transmembrane region" description="Helical" evidence="1">
    <location>
        <begin position="320"/>
        <end position="338"/>
    </location>
</feature>
<feature type="transmembrane region" description="Helical" evidence="1">
    <location>
        <begin position="469"/>
        <end position="487"/>
    </location>
</feature>
<feature type="transmembrane region" description="Helical" evidence="1">
    <location>
        <begin position="211"/>
        <end position="230"/>
    </location>
</feature>
<keyword evidence="1" id="KW-0472">Membrane</keyword>
<reference evidence="3 4" key="1">
    <citation type="submission" date="2011-09" db="EMBL/GenBank/DDBJ databases">
        <title>The permanent draft genome of Caldithrix abyssi DSM 13497.</title>
        <authorList>
            <consortium name="US DOE Joint Genome Institute (JGI-PGF)"/>
            <person name="Lucas S."/>
            <person name="Han J."/>
            <person name="Lapidus A."/>
            <person name="Bruce D."/>
            <person name="Goodwin L."/>
            <person name="Pitluck S."/>
            <person name="Peters L."/>
            <person name="Kyrpides N."/>
            <person name="Mavromatis K."/>
            <person name="Ivanova N."/>
            <person name="Mikhailova N."/>
            <person name="Chertkov O."/>
            <person name="Detter J.C."/>
            <person name="Tapia R."/>
            <person name="Han C."/>
            <person name="Land M."/>
            <person name="Hauser L."/>
            <person name="Markowitz V."/>
            <person name="Cheng J.-F."/>
            <person name="Hugenholtz P."/>
            <person name="Woyke T."/>
            <person name="Wu D."/>
            <person name="Spring S."/>
            <person name="Brambilla E."/>
            <person name="Klenk H.-P."/>
            <person name="Eisen J.A."/>
        </authorList>
    </citation>
    <scope>NUCLEOTIDE SEQUENCE [LARGE SCALE GENOMIC DNA]</scope>
    <source>
        <strain evidence="3 4">DSM 13497</strain>
    </source>
</reference>
<feature type="transmembrane region" description="Helical" evidence="1">
    <location>
        <begin position="380"/>
        <end position="398"/>
    </location>
</feature>
<dbReference type="Proteomes" id="UP000004671">
    <property type="component" value="Chromosome"/>
</dbReference>
<sequence>MAFLFFFLLILLKPLAIDRLSPQGVDVLGSIAKMHSVREYKQQTGEQALFNPNLFAGMPIYHRLSPKAFSLDNLISRMSRLLHAVFWYYLLGALGGFLLFRYLGMSPLISLLGGLLFVLFPHYKSLYTEGHMAKLMALMYLPWAFLTFRYLLDKKTLLSMALFALAFGLQIRTQHYQIVFYTGLAVFALGIYPVIKNLLDKDWASAGKTVGLSLVALILAVAMAAQPLFLAKEYLPYSKRGKTTVDVKQTGARQEKSSGVSFDYATQWSTHPSEIFTWLLPHFYGGMSGEQYDGSKFPQLKNQRIPGYWGHMPFTQSYEYMGLIILMLAVIGLIANWRDVTIRSLFFLLLVLVLLSFGRHFALFYHLFFDYFPFFNKFRAPMMSVTVSYFIIVIFAVYGFKYLLELRRDKVDWKQQKLILYTFGAFFALGAIFWLYSLGASFSKVGETYQGQTLEIIKQIRQELFQRDLIRYFVLLILTGGALFAFLKNKLSTWALILVLGLLQIGDSLQVQSRVKPQYTDIKRLERQHFRPTEIDRFLKSDKDLFRIFPAGQLFSDNRWVYFHQSIGGYTPIKMYAIEELVEKNIYNGWDRNLPINWNVLKILNVKYVITQQQLQHPFLRLVKSDPGAKLYVYYFTGYLPRAFFVGQTQVIKDEVQRLHTINSREFEPATTAILEEELTEPISQPDSSFTKVLKFTPNELQLQVYTDKQSLLVISEVYYPPGWKIFIDNRPVQKIYKTDHAIQSIVVPAGEHTVVLKFEPDSYFRNIKISYASLGIIYLILLGSLAGHVLRRKKGKV</sequence>
<dbReference type="eggNOG" id="COG4485">
    <property type="taxonomic scope" value="Bacteria"/>
</dbReference>
<dbReference type="HOGENOM" id="CLU_008305_0_0_0"/>
<dbReference type="RefSeq" id="WP_006928595.1">
    <property type="nucleotide sequence ID" value="NZ_CM001402.1"/>
</dbReference>
<protein>
    <recommendedName>
        <fullName evidence="6">Membrane protein YfhO</fullName>
    </recommendedName>
</protein>
<dbReference type="EMBL" id="CM001402">
    <property type="protein sequence ID" value="EHO41462.1"/>
    <property type="molecule type" value="Genomic_DNA"/>
</dbReference>
<dbReference type="InterPro" id="IPR018580">
    <property type="entry name" value="Uncharacterised_YfhO"/>
</dbReference>
<dbReference type="AlphaFoldDB" id="H1XTI7"/>
<evidence type="ECO:0000313" key="3">
    <source>
        <dbReference type="EMBL" id="EHO41462.1"/>
    </source>
</evidence>
<dbReference type="Proteomes" id="UP000183868">
    <property type="component" value="Chromosome"/>
</dbReference>
<dbReference type="PaxDb" id="880073-Calab_1847"/>
<reference evidence="2 5" key="2">
    <citation type="submission" date="2016-11" db="EMBL/GenBank/DDBJ databases">
        <title>Genomic analysis of Caldithrix abyssi and proposal of a novel bacterial phylum Caldithrichaeota.</title>
        <authorList>
            <person name="Kublanov I."/>
            <person name="Sigalova O."/>
            <person name="Gavrilov S."/>
            <person name="Lebedinsky A."/>
            <person name="Ivanova N."/>
            <person name="Daum C."/>
            <person name="Reddy T."/>
            <person name="Klenk H.P."/>
            <person name="Goker M."/>
            <person name="Reva O."/>
            <person name="Miroshnichenko M."/>
            <person name="Kyprides N."/>
            <person name="Woyke T."/>
            <person name="Gelfand M."/>
        </authorList>
    </citation>
    <scope>NUCLEOTIDE SEQUENCE [LARGE SCALE GENOMIC DNA]</scope>
    <source>
        <strain evidence="2 5">LF13</strain>
    </source>
</reference>
<gene>
    <name evidence="2" type="ORF">Cabys_596</name>
    <name evidence="3" type="ORF">Calab_1847</name>
</gene>
<evidence type="ECO:0008006" key="6">
    <source>
        <dbReference type="Google" id="ProtNLM"/>
    </source>
</evidence>
<feature type="transmembrane region" description="Helical" evidence="1">
    <location>
        <begin position="770"/>
        <end position="791"/>
    </location>
</feature>
<evidence type="ECO:0000313" key="2">
    <source>
        <dbReference type="EMBL" id="APF17347.1"/>
    </source>
</evidence>
<dbReference type="PANTHER" id="PTHR38454">
    <property type="entry name" value="INTEGRAL MEMBRANE PROTEIN-RELATED"/>
    <property type="match status" value="1"/>
</dbReference>
<dbReference type="PANTHER" id="PTHR38454:SF1">
    <property type="entry name" value="INTEGRAL MEMBRANE PROTEIN"/>
    <property type="match status" value="1"/>
</dbReference>
<keyword evidence="1" id="KW-1133">Transmembrane helix</keyword>
<feature type="transmembrane region" description="Helical" evidence="1">
    <location>
        <begin position="157"/>
        <end position="172"/>
    </location>
</feature>
<feature type="transmembrane region" description="Helical" evidence="1">
    <location>
        <begin position="345"/>
        <end position="368"/>
    </location>
</feature>
<dbReference type="KEGG" id="caby:Cabys_596"/>
<feature type="transmembrane region" description="Helical" evidence="1">
    <location>
        <begin position="107"/>
        <end position="123"/>
    </location>
</feature>
<accession>H1XTI7</accession>
<evidence type="ECO:0000313" key="4">
    <source>
        <dbReference type="Proteomes" id="UP000004671"/>
    </source>
</evidence>
<proteinExistence type="predicted"/>
<evidence type="ECO:0000256" key="1">
    <source>
        <dbReference type="SAM" id="Phobius"/>
    </source>
</evidence>
<name>H1XTI7_CALAY</name>
<feature type="transmembrane region" description="Helical" evidence="1">
    <location>
        <begin position="81"/>
        <end position="100"/>
    </location>
</feature>
<feature type="transmembrane region" description="Helical" evidence="1">
    <location>
        <begin position="178"/>
        <end position="199"/>
    </location>
</feature>